<dbReference type="STRING" id="1150368.SAMN02927921_04162"/>
<keyword evidence="1" id="KW-0812">Transmembrane</keyword>
<proteinExistence type="predicted"/>
<dbReference type="RefSeq" id="WP_072319380.1">
    <property type="nucleotide sequence ID" value="NZ_FPJE01000040.1"/>
</dbReference>
<dbReference type="Proteomes" id="UP000182248">
    <property type="component" value="Unassembled WGS sequence"/>
</dbReference>
<name>A0A1K1RXL5_9FLAO</name>
<evidence type="ECO:0000313" key="3">
    <source>
        <dbReference type="Proteomes" id="UP000182248"/>
    </source>
</evidence>
<accession>A0A1K1RXL5</accession>
<keyword evidence="1" id="KW-1133">Transmembrane helix</keyword>
<dbReference type="OrthoDB" id="3532303at2"/>
<reference evidence="2 3" key="1">
    <citation type="submission" date="2016-11" db="EMBL/GenBank/DDBJ databases">
        <authorList>
            <person name="Jaros S."/>
            <person name="Januszkiewicz K."/>
            <person name="Wedrychowicz H."/>
        </authorList>
    </citation>
    <scope>NUCLEOTIDE SEQUENCE [LARGE SCALE GENOMIC DNA]</scope>
    <source>
        <strain evidence="2 3">CGMCC 1.12145</strain>
    </source>
</reference>
<dbReference type="AlphaFoldDB" id="A0A1K1RXL5"/>
<keyword evidence="3" id="KW-1185">Reference proteome</keyword>
<evidence type="ECO:0000256" key="1">
    <source>
        <dbReference type="SAM" id="Phobius"/>
    </source>
</evidence>
<keyword evidence="1" id="KW-0472">Membrane</keyword>
<gene>
    <name evidence="2" type="ORF">SAMN02927921_04162</name>
</gene>
<dbReference type="EMBL" id="FPJE01000040">
    <property type="protein sequence ID" value="SFW76809.1"/>
    <property type="molecule type" value="Genomic_DNA"/>
</dbReference>
<protein>
    <submittedName>
        <fullName evidence="2">Uncharacterized protein</fullName>
    </submittedName>
</protein>
<evidence type="ECO:0000313" key="2">
    <source>
        <dbReference type="EMBL" id="SFW76809.1"/>
    </source>
</evidence>
<organism evidence="2 3">
    <name type="scientific">Sinomicrobium oceani</name>
    <dbReference type="NCBI Taxonomy" id="1150368"/>
    <lineage>
        <taxon>Bacteria</taxon>
        <taxon>Pseudomonadati</taxon>
        <taxon>Bacteroidota</taxon>
        <taxon>Flavobacteriia</taxon>
        <taxon>Flavobacteriales</taxon>
        <taxon>Flavobacteriaceae</taxon>
        <taxon>Sinomicrobium</taxon>
    </lineage>
</organism>
<sequence>MIVKEKKRVRPLIGVLLFAISIVLFVITCPLGFIYGLFYTAIQKSVRGIGEYTLQMAISIDQLGNVVMQHILNLLLIKKGGYKFGNRDETISSAIGKNIQLETLSGFGKLIDKILDFIDPDHSLNSIDYHIEPRERAYKQ</sequence>
<feature type="transmembrane region" description="Helical" evidence="1">
    <location>
        <begin position="12"/>
        <end position="38"/>
    </location>
</feature>